<sequence>VIVFKNIYVLKDPCRPVSQVTALKGPVH</sequence>
<dbReference type="AlphaFoldDB" id="A0A382SZX0"/>
<evidence type="ECO:0000313" key="1">
    <source>
        <dbReference type="EMBL" id="SVD15510.1"/>
    </source>
</evidence>
<reference evidence="1" key="1">
    <citation type="submission" date="2018-05" db="EMBL/GenBank/DDBJ databases">
        <authorList>
            <person name="Lanie J.A."/>
            <person name="Ng W.-L."/>
            <person name="Kazmierczak K.M."/>
            <person name="Andrzejewski T.M."/>
            <person name="Davidsen T.M."/>
            <person name="Wayne K.J."/>
            <person name="Tettelin H."/>
            <person name="Glass J.I."/>
            <person name="Rusch D."/>
            <person name="Podicherti R."/>
            <person name="Tsui H.-C.T."/>
            <person name="Winkler M.E."/>
        </authorList>
    </citation>
    <scope>NUCLEOTIDE SEQUENCE</scope>
</reference>
<feature type="non-terminal residue" evidence="1">
    <location>
        <position position="28"/>
    </location>
</feature>
<accession>A0A382SZX0</accession>
<protein>
    <submittedName>
        <fullName evidence="1">Uncharacterized protein</fullName>
    </submittedName>
</protein>
<gene>
    <name evidence="1" type="ORF">METZ01_LOCUS368364</name>
</gene>
<name>A0A382SZX0_9ZZZZ</name>
<organism evidence="1">
    <name type="scientific">marine metagenome</name>
    <dbReference type="NCBI Taxonomy" id="408172"/>
    <lineage>
        <taxon>unclassified sequences</taxon>
        <taxon>metagenomes</taxon>
        <taxon>ecological metagenomes</taxon>
    </lineage>
</organism>
<proteinExistence type="predicted"/>
<feature type="non-terminal residue" evidence="1">
    <location>
        <position position="1"/>
    </location>
</feature>
<dbReference type="EMBL" id="UINC01132908">
    <property type="protein sequence ID" value="SVD15510.1"/>
    <property type="molecule type" value="Genomic_DNA"/>
</dbReference>